<feature type="transmembrane region" description="Helical" evidence="9">
    <location>
        <begin position="57"/>
        <end position="81"/>
    </location>
</feature>
<evidence type="ECO:0000256" key="1">
    <source>
        <dbReference type="ARBA" id="ARBA00004370"/>
    </source>
</evidence>
<dbReference type="GO" id="GO:0031966">
    <property type="term" value="C:mitochondrial membrane"/>
    <property type="evidence" value="ECO:0007669"/>
    <property type="project" value="UniProtKB-SubCell"/>
</dbReference>
<evidence type="ECO:0000256" key="9">
    <source>
        <dbReference type="RuleBase" id="RU003640"/>
    </source>
</evidence>
<gene>
    <name evidence="10" type="primary">ND3</name>
</gene>
<protein>
    <recommendedName>
        <fullName evidence="3 9">NADH-ubiquinone oxidoreductase chain 3</fullName>
        <ecNumber evidence="9">7.1.1.2</ecNumber>
    </recommendedName>
</protein>
<keyword evidence="9" id="KW-0679">Respiratory chain</keyword>
<dbReference type="Pfam" id="PF00507">
    <property type="entry name" value="Oxidored_q4"/>
    <property type="match status" value="1"/>
</dbReference>
<keyword evidence="9 10" id="KW-0496">Mitochondrion</keyword>
<keyword evidence="9" id="KW-0249">Electron transport</keyword>
<dbReference type="InterPro" id="IPR038430">
    <property type="entry name" value="NDAH_ubi_oxred_su3_sf"/>
</dbReference>
<comment type="similarity">
    <text evidence="2 9">Belongs to the complex I subunit 3 family.</text>
</comment>
<comment type="function">
    <text evidence="9">Core subunit of the mitochondrial membrane respiratory chain NADH dehydrogenase (Complex I) which catalyzes electron transfer from NADH through the respiratory chain, using ubiquinone as an electron acceptor. Essential for the catalytic activity of complex I.</text>
</comment>
<dbReference type="PANTHER" id="PTHR11058">
    <property type="entry name" value="NADH-UBIQUINONE OXIDOREDUCTASE CHAIN 3"/>
    <property type="match status" value="1"/>
</dbReference>
<evidence type="ECO:0000313" key="10">
    <source>
        <dbReference type="EMBL" id="ALO64446.1"/>
    </source>
</evidence>
<dbReference type="GO" id="GO:0030964">
    <property type="term" value="C:NADH dehydrogenase complex"/>
    <property type="evidence" value="ECO:0007669"/>
    <property type="project" value="TreeGrafter"/>
</dbReference>
<proteinExistence type="inferred from homology"/>
<keyword evidence="9" id="KW-1278">Translocase</keyword>
<geneLocation type="mitochondrion" evidence="10"/>
<reference evidence="10" key="1">
    <citation type="submission" date="2015-06" db="EMBL/GenBank/DDBJ databases">
        <title>High-throughput detection of wild bee species with mitogenome skimming and resequencing (mt-S/R).</title>
        <authorList>
            <person name="Tang M."/>
            <person name="Hardman C."/>
            <person name="Ji Y."/>
            <person name="Meng G."/>
            <person name="Liu S."/>
            <person name="Tan M."/>
            <person name="Yang S."/>
            <person name="Yang C."/>
            <person name="Moss E."/>
            <person name="Nevard T."/>
            <person name="Potts S.G."/>
            <person name="Zhou X."/>
            <person name="Yu D.W."/>
        </authorList>
    </citation>
    <scope>NUCLEOTIDE SEQUENCE</scope>
</reference>
<comment type="catalytic activity">
    <reaction evidence="8 9">
        <text>a ubiquinone + NADH + 5 H(+)(in) = a ubiquinol + NAD(+) + 4 H(+)(out)</text>
        <dbReference type="Rhea" id="RHEA:29091"/>
        <dbReference type="Rhea" id="RHEA-COMP:9565"/>
        <dbReference type="Rhea" id="RHEA-COMP:9566"/>
        <dbReference type="ChEBI" id="CHEBI:15378"/>
        <dbReference type="ChEBI" id="CHEBI:16389"/>
        <dbReference type="ChEBI" id="CHEBI:17976"/>
        <dbReference type="ChEBI" id="CHEBI:57540"/>
        <dbReference type="ChEBI" id="CHEBI:57945"/>
        <dbReference type="EC" id="7.1.1.2"/>
    </reaction>
</comment>
<dbReference type="AlphaFoldDB" id="A0A0S2LSJ8"/>
<keyword evidence="9" id="KW-0520">NAD</keyword>
<evidence type="ECO:0000256" key="3">
    <source>
        <dbReference type="ARBA" id="ARBA00021007"/>
    </source>
</evidence>
<evidence type="ECO:0000256" key="8">
    <source>
        <dbReference type="ARBA" id="ARBA00049551"/>
    </source>
</evidence>
<sequence>MSFIFMYFIFIILISSILLLLNKFISIYKKKDYEKSSPFECGFNPITKANLPFSLPFFLMTMMFLIFDVEIILFLPIIFYLKSSSTMISYLMISIFLMLLITTLIFEWMNNYLNWLF</sequence>
<dbReference type="EMBL" id="KT164619">
    <property type="protein sequence ID" value="ALO64446.1"/>
    <property type="molecule type" value="Genomic_DNA"/>
</dbReference>
<dbReference type="EC" id="7.1.1.2" evidence="9"/>
<dbReference type="GO" id="GO:0008137">
    <property type="term" value="F:NADH dehydrogenase (ubiquinone) activity"/>
    <property type="evidence" value="ECO:0007669"/>
    <property type="project" value="UniProtKB-UniRule"/>
</dbReference>
<keyword evidence="7 9" id="KW-0472">Membrane</keyword>
<keyword evidence="5 9" id="KW-0812">Transmembrane</keyword>
<evidence type="ECO:0000256" key="7">
    <source>
        <dbReference type="ARBA" id="ARBA00023136"/>
    </source>
</evidence>
<evidence type="ECO:0000256" key="6">
    <source>
        <dbReference type="ARBA" id="ARBA00022989"/>
    </source>
</evidence>
<feature type="transmembrane region" description="Helical" evidence="9">
    <location>
        <begin position="87"/>
        <end position="106"/>
    </location>
</feature>
<feature type="transmembrane region" description="Helical" evidence="9">
    <location>
        <begin position="6"/>
        <end position="25"/>
    </location>
</feature>
<evidence type="ECO:0000256" key="5">
    <source>
        <dbReference type="ARBA" id="ARBA00022692"/>
    </source>
</evidence>
<name>A0A0S2LSJ8_APIME</name>
<keyword evidence="4 9" id="KW-0813">Transport</keyword>
<dbReference type="PANTHER" id="PTHR11058:SF9">
    <property type="entry name" value="NADH-UBIQUINONE OXIDOREDUCTASE CHAIN 3"/>
    <property type="match status" value="1"/>
</dbReference>
<accession>A0A0S2LSJ8</accession>
<keyword evidence="6 9" id="KW-1133">Transmembrane helix</keyword>
<evidence type="ECO:0000256" key="4">
    <source>
        <dbReference type="ARBA" id="ARBA00022448"/>
    </source>
</evidence>
<dbReference type="Gene3D" id="1.20.58.1610">
    <property type="entry name" value="NADH:ubiquinone/plastoquinone oxidoreductase, chain 3"/>
    <property type="match status" value="1"/>
</dbReference>
<organism evidence="10">
    <name type="scientific">Apis mellifera</name>
    <name type="common">Honeybee</name>
    <dbReference type="NCBI Taxonomy" id="7460"/>
    <lineage>
        <taxon>Eukaryota</taxon>
        <taxon>Metazoa</taxon>
        <taxon>Ecdysozoa</taxon>
        <taxon>Arthropoda</taxon>
        <taxon>Hexapoda</taxon>
        <taxon>Insecta</taxon>
        <taxon>Pterygota</taxon>
        <taxon>Neoptera</taxon>
        <taxon>Endopterygota</taxon>
        <taxon>Hymenoptera</taxon>
        <taxon>Apocrita</taxon>
        <taxon>Aculeata</taxon>
        <taxon>Apoidea</taxon>
        <taxon>Anthophila</taxon>
        <taxon>Apidae</taxon>
        <taxon>Apis</taxon>
    </lineage>
</organism>
<comment type="subcellular location">
    <subcellularLocation>
        <location evidence="1">Membrane</location>
    </subcellularLocation>
    <subcellularLocation>
        <location evidence="9">Mitochondrion membrane</location>
        <topology evidence="9">Multi-pass membrane protein</topology>
    </subcellularLocation>
</comment>
<dbReference type="InterPro" id="IPR000440">
    <property type="entry name" value="NADH_UbQ/plastoQ_OxRdtase_su3"/>
</dbReference>
<evidence type="ECO:0000256" key="2">
    <source>
        <dbReference type="ARBA" id="ARBA00008472"/>
    </source>
</evidence>
<keyword evidence="9" id="KW-0830">Ubiquinone</keyword>